<reference evidence="8 9" key="1">
    <citation type="submission" date="2023-07" db="EMBL/GenBank/DDBJ databases">
        <title>Comparative genomics of wheat-associated soil bacteria to identify genetic determinants of phenazine resistance.</title>
        <authorList>
            <person name="Mouncey N."/>
        </authorList>
    </citation>
    <scope>NUCLEOTIDE SEQUENCE [LARGE SCALE GENOMIC DNA]</scope>
    <source>
        <strain evidence="8 9">W4I19-2</strain>
    </source>
</reference>
<protein>
    <recommendedName>
        <fullName evidence="10">Phenylacetaldoxime dehydratase</fullName>
    </recommendedName>
</protein>
<evidence type="ECO:0000256" key="2">
    <source>
        <dbReference type="ARBA" id="ARBA00022617"/>
    </source>
</evidence>
<feature type="region of interest" description="Disordered" evidence="7">
    <location>
        <begin position="346"/>
        <end position="375"/>
    </location>
</feature>
<keyword evidence="3" id="KW-0479">Metal-binding</keyword>
<evidence type="ECO:0000256" key="5">
    <source>
        <dbReference type="ARBA" id="ARBA00023239"/>
    </source>
</evidence>
<name>A0ABU0PU47_STRAH</name>
<gene>
    <name evidence="8" type="ORF">QFZ56_000875</name>
</gene>
<keyword evidence="2" id="KW-0349">Heme</keyword>
<keyword evidence="5" id="KW-0456">Lyase</keyword>
<keyword evidence="9" id="KW-1185">Reference proteome</keyword>
<comment type="cofactor">
    <cofactor evidence="1">
        <name>heme b</name>
        <dbReference type="ChEBI" id="CHEBI:60344"/>
    </cofactor>
</comment>
<keyword evidence="4" id="KW-0408">Iron</keyword>
<dbReference type="EMBL" id="JAUSYA010000001">
    <property type="protein sequence ID" value="MDQ0681912.1"/>
    <property type="molecule type" value="Genomic_DNA"/>
</dbReference>
<evidence type="ECO:0000256" key="3">
    <source>
        <dbReference type="ARBA" id="ARBA00022723"/>
    </source>
</evidence>
<accession>A0ABU0PU47</accession>
<evidence type="ECO:0000313" key="9">
    <source>
        <dbReference type="Proteomes" id="UP001243364"/>
    </source>
</evidence>
<dbReference type="InterPro" id="IPR025702">
    <property type="entry name" value="OXD"/>
</dbReference>
<evidence type="ECO:0000256" key="1">
    <source>
        <dbReference type="ARBA" id="ARBA00001970"/>
    </source>
</evidence>
<feature type="compositionally biased region" description="Low complexity" evidence="7">
    <location>
        <begin position="357"/>
        <end position="366"/>
    </location>
</feature>
<sequence length="415" mass="45932">MTKIRASEFQNPYSAYSSEFSSLDAAAVMAQIGIQYDPGTDVQDMRDQVLHALEADASVYQIEAGRHLDAAGQVNDVFLAYWVSGDDYRRWHAEHPLESWVPEPGERSVGLWVESLQVPARRLETSYSTQDARWGMAKNRSKELNPYHSYFGSMRDRIHDAEDGGLPGTVTDVSPGAVMSGSRLVSFEVPENMCFIRSPQGWRHCPDAERDWFEEKMLPVYQAGVDYLSENPLDTGCLSIRKIDVHHPADAQVQTATLAWWQSLAHLEAWAHEHPTHLAILQSFGGLARHFAPDVTVVLGHEVYVVPAGGARAEYLNCHDRTGLPAVLGTPERRCFRSRFRPLSVPDRPGRRRARCRTTSSTTKSPACTLPGGDLTPLRPPGRTPCCWYTADSTGRGAGTISPSTCQPEAGTATL</sequence>
<dbReference type="Proteomes" id="UP001243364">
    <property type="component" value="Unassembled WGS sequence"/>
</dbReference>
<evidence type="ECO:0008006" key="10">
    <source>
        <dbReference type="Google" id="ProtNLM"/>
    </source>
</evidence>
<evidence type="ECO:0000256" key="4">
    <source>
        <dbReference type="ARBA" id="ARBA00023004"/>
    </source>
</evidence>
<comment type="similarity">
    <text evidence="6">Belongs to the heme-containing dehydratase family.</text>
</comment>
<dbReference type="RefSeq" id="WP_307040191.1">
    <property type="nucleotide sequence ID" value="NZ_JAUSYA010000001.1"/>
</dbReference>
<organism evidence="8 9">
    <name type="scientific">Streptomyces achromogenes</name>
    <dbReference type="NCBI Taxonomy" id="67255"/>
    <lineage>
        <taxon>Bacteria</taxon>
        <taxon>Bacillati</taxon>
        <taxon>Actinomycetota</taxon>
        <taxon>Actinomycetes</taxon>
        <taxon>Kitasatosporales</taxon>
        <taxon>Streptomycetaceae</taxon>
        <taxon>Streptomyces</taxon>
    </lineage>
</organism>
<evidence type="ECO:0000256" key="6">
    <source>
        <dbReference type="ARBA" id="ARBA00034312"/>
    </source>
</evidence>
<evidence type="ECO:0000313" key="8">
    <source>
        <dbReference type="EMBL" id="MDQ0681912.1"/>
    </source>
</evidence>
<evidence type="ECO:0000256" key="7">
    <source>
        <dbReference type="SAM" id="MobiDB-lite"/>
    </source>
</evidence>
<dbReference type="Pfam" id="PF13816">
    <property type="entry name" value="Dehydratase_hem"/>
    <property type="match status" value="1"/>
</dbReference>
<proteinExistence type="inferred from homology"/>
<comment type="caution">
    <text evidence="8">The sequence shown here is derived from an EMBL/GenBank/DDBJ whole genome shotgun (WGS) entry which is preliminary data.</text>
</comment>